<gene>
    <name evidence="3" type="ORF">Slati_2750700</name>
</gene>
<dbReference type="GO" id="GO:0003676">
    <property type="term" value="F:nucleic acid binding"/>
    <property type="evidence" value="ECO:0007669"/>
    <property type="project" value="InterPro"/>
</dbReference>
<accession>A0AAW2VWW6</accession>
<reference evidence="3" key="1">
    <citation type="submission" date="2020-06" db="EMBL/GenBank/DDBJ databases">
        <authorList>
            <person name="Li T."/>
            <person name="Hu X."/>
            <person name="Zhang T."/>
            <person name="Song X."/>
            <person name="Zhang H."/>
            <person name="Dai N."/>
            <person name="Sheng W."/>
            <person name="Hou X."/>
            <person name="Wei L."/>
        </authorList>
    </citation>
    <scope>NUCLEOTIDE SEQUENCE</scope>
    <source>
        <strain evidence="3">KEN1</strain>
        <tissue evidence="3">Leaf</tissue>
    </source>
</reference>
<dbReference type="InterPro" id="IPR012337">
    <property type="entry name" value="RNaseH-like_sf"/>
</dbReference>
<proteinExistence type="predicted"/>
<dbReference type="InterPro" id="IPR043502">
    <property type="entry name" value="DNA/RNA_pol_sf"/>
</dbReference>
<dbReference type="AlphaFoldDB" id="A0AAW2VWW6"/>
<sequence length="387" mass="44177">MMHVIQRRVNATAHQDLYFCLDGDPDPSRKPTAVRDLLVEFSDLFEELKTLPPRRAHDHGITLNPGLWEDCQTFDRTPTKRGFTWTVAATQAFQLLKKVICNVPMLALPDFFKEFIIETDASGEGIGAVLQQQGSPIAYISKALTGKNLSLLVYEKEMMAIVVALQEKEREVVADALSKRRHDLPEQQGTLSILVTVQTDWFVTLASGVKERTLRTLAFCYHYLFQKVYGRDISLDFIEGLPLSGGKNCILVVVDRLSNQFWQEFFKLQRVKLHTSTAYHPQSDGQTEVVNRCLEAIFGACVMIGLRNGVSGFLLLEWWYILLTIQLLHHTLYEIVYGQKPLLHSPYTPYDSIIDFVDRGLQNREATLRSLKQNLTKARDRMKKQAD</sequence>
<dbReference type="InterPro" id="IPR050951">
    <property type="entry name" value="Retrovirus_Pol_polyprotein"/>
</dbReference>
<dbReference type="Pfam" id="PF17919">
    <property type="entry name" value="RT_RNaseH_2"/>
    <property type="match status" value="1"/>
</dbReference>
<feature type="domain" description="Reverse transcriptase/retrotransposon-derived protein RNase H-like" evidence="2">
    <location>
        <begin position="85"/>
        <end position="167"/>
    </location>
</feature>
<dbReference type="Gene3D" id="3.30.420.10">
    <property type="entry name" value="Ribonuclease H-like superfamily/Ribonuclease H"/>
    <property type="match status" value="1"/>
</dbReference>
<protein>
    <recommendedName>
        <fullName evidence="2">Reverse transcriptase/retrotransposon-derived protein RNase H-like domain-containing protein</fullName>
    </recommendedName>
</protein>
<evidence type="ECO:0000259" key="2">
    <source>
        <dbReference type="Pfam" id="PF17919"/>
    </source>
</evidence>
<dbReference type="SUPFAM" id="SSF53098">
    <property type="entry name" value="Ribonuclease H-like"/>
    <property type="match status" value="1"/>
</dbReference>
<dbReference type="PANTHER" id="PTHR37984">
    <property type="entry name" value="PROTEIN CBG26694"/>
    <property type="match status" value="1"/>
</dbReference>
<dbReference type="SUPFAM" id="SSF56672">
    <property type="entry name" value="DNA/RNA polymerases"/>
    <property type="match status" value="1"/>
</dbReference>
<dbReference type="EMBL" id="JACGWN010000009">
    <property type="protein sequence ID" value="KAL0434164.1"/>
    <property type="molecule type" value="Genomic_DNA"/>
</dbReference>
<evidence type="ECO:0000313" key="3">
    <source>
        <dbReference type="EMBL" id="KAL0434164.1"/>
    </source>
</evidence>
<organism evidence="3">
    <name type="scientific">Sesamum latifolium</name>
    <dbReference type="NCBI Taxonomy" id="2727402"/>
    <lineage>
        <taxon>Eukaryota</taxon>
        <taxon>Viridiplantae</taxon>
        <taxon>Streptophyta</taxon>
        <taxon>Embryophyta</taxon>
        <taxon>Tracheophyta</taxon>
        <taxon>Spermatophyta</taxon>
        <taxon>Magnoliopsida</taxon>
        <taxon>eudicotyledons</taxon>
        <taxon>Gunneridae</taxon>
        <taxon>Pentapetalae</taxon>
        <taxon>asterids</taxon>
        <taxon>lamiids</taxon>
        <taxon>Lamiales</taxon>
        <taxon>Pedaliaceae</taxon>
        <taxon>Sesamum</taxon>
    </lineage>
</organism>
<name>A0AAW2VWW6_9LAMI</name>
<dbReference type="InterPro" id="IPR041577">
    <property type="entry name" value="RT_RNaseH_2"/>
</dbReference>
<dbReference type="PANTHER" id="PTHR37984:SF5">
    <property type="entry name" value="PROTEIN NYNRIN-LIKE"/>
    <property type="match status" value="1"/>
</dbReference>
<dbReference type="InterPro" id="IPR036397">
    <property type="entry name" value="RNaseH_sf"/>
</dbReference>
<dbReference type="GO" id="GO:0003824">
    <property type="term" value="F:catalytic activity"/>
    <property type="evidence" value="ECO:0007669"/>
    <property type="project" value="UniProtKB-KW"/>
</dbReference>
<keyword evidence="1" id="KW-0511">Multifunctional enzyme</keyword>
<evidence type="ECO:0000256" key="1">
    <source>
        <dbReference type="ARBA" id="ARBA00023268"/>
    </source>
</evidence>
<comment type="caution">
    <text evidence="3">The sequence shown here is derived from an EMBL/GenBank/DDBJ whole genome shotgun (WGS) entry which is preliminary data.</text>
</comment>
<reference evidence="3" key="2">
    <citation type="journal article" date="2024" name="Plant">
        <title>Genomic evolution and insights into agronomic trait innovations of Sesamum species.</title>
        <authorList>
            <person name="Miao H."/>
            <person name="Wang L."/>
            <person name="Qu L."/>
            <person name="Liu H."/>
            <person name="Sun Y."/>
            <person name="Le M."/>
            <person name="Wang Q."/>
            <person name="Wei S."/>
            <person name="Zheng Y."/>
            <person name="Lin W."/>
            <person name="Duan Y."/>
            <person name="Cao H."/>
            <person name="Xiong S."/>
            <person name="Wang X."/>
            <person name="Wei L."/>
            <person name="Li C."/>
            <person name="Ma Q."/>
            <person name="Ju M."/>
            <person name="Zhao R."/>
            <person name="Li G."/>
            <person name="Mu C."/>
            <person name="Tian Q."/>
            <person name="Mei H."/>
            <person name="Zhang T."/>
            <person name="Gao T."/>
            <person name="Zhang H."/>
        </authorList>
    </citation>
    <scope>NUCLEOTIDE SEQUENCE</scope>
    <source>
        <strain evidence="3">KEN1</strain>
    </source>
</reference>